<dbReference type="InterPro" id="IPR008610">
    <property type="entry name" value="Ebp2"/>
</dbReference>
<evidence type="ECO:0000256" key="4">
    <source>
        <dbReference type="ARBA" id="ARBA00022517"/>
    </source>
</evidence>
<evidence type="ECO:0000256" key="3">
    <source>
        <dbReference type="ARBA" id="ARBA00007336"/>
    </source>
</evidence>
<keyword evidence="9" id="KW-1185">Reference proteome</keyword>
<feature type="compositionally biased region" description="Basic residues" evidence="7">
    <location>
        <begin position="301"/>
        <end position="320"/>
    </location>
</feature>
<comment type="function">
    <text evidence="1">Required for the processing of the 27S pre-rRNA.</text>
</comment>
<accession>A0A6L2PAG6</accession>
<dbReference type="GO" id="GO:0042273">
    <property type="term" value="P:ribosomal large subunit biogenesis"/>
    <property type="evidence" value="ECO:0007669"/>
    <property type="project" value="TreeGrafter"/>
</dbReference>
<dbReference type="PANTHER" id="PTHR13028:SF0">
    <property type="entry name" value="RRNA-PROCESSING PROTEIN EBP2-RELATED"/>
    <property type="match status" value="1"/>
</dbReference>
<evidence type="ECO:0000313" key="8">
    <source>
        <dbReference type="EMBL" id="GFG29403.1"/>
    </source>
</evidence>
<comment type="caution">
    <text evidence="8">The sequence shown here is derived from an EMBL/GenBank/DDBJ whole genome shotgun (WGS) entry which is preliminary data.</text>
</comment>
<dbReference type="Proteomes" id="UP000502823">
    <property type="component" value="Unassembled WGS sequence"/>
</dbReference>
<dbReference type="FunCoup" id="A0A6L2PAG6">
    <property type="interactions" value="1406"/>
</dbReference>
<comment type="similarity">
    <text evidence="3">Belongs to the EBP2 family.</text>
</comment>
<evidence type="ECO:0000256" key="6">
    <source>
        <dbReference type="ARBA" id="ARBA00023242"/>
    </source>
</evidence>
<proteinExistence type="inferred from homology"/>
<dbReference type="Pfam" id="PF05890">
    <property type="entry name" value="Ebp2"/>
    <property type="match status" value="1"/>
</dbReference>
<sequence length="320" mass="37297">MSDTDSSIEDVESDSDVELQEAFAKGLVKPGLNIVSTDHKKHYKNDVVQLKRKSSDIKLKLDWVERLDLVNDQAPLAPELALKLQEEELQHEARFNKVQGKGRKLQNVNTEDLALNDFRREMLFHRQAQAAVLIGIPKLRKEGVKTKRPDDYFAEMAKSDQHMQKVREVMMKKQHVQERTERVRQLRQLRKVSKQVQKEAKVRQVNEKKKLMEEVKKYQKGLHTDLDFLEEKKKNKKQKPSSSQGNRKEPVDKKVQAKRRYKDKKFGFGGKKRGMKRNTKNSTSDVSEFRKPGKPKQPGAAKKHQRPGKSRRLKMKAKTK</sequence>
<feature type="compositionally biased region" description="Basic residues" evidence="7">
    <location>
        <begin position="270"/>
        <end position="279"/>
    </location>
</feature>
<gene>
    <name evidence="8" type="ORF">Cfor_04465</name>
</gene>
<dbReference type="GO" id="GO:0006364">
    <property type="term" value="P:rRNA processing"/>
    <property type="evidence" value="ECO:0007669"/>
    <property type="project" value="TreeGrafter"/>
</dbReference>
<keyword evidence="4" id="KW-0690">Ribosome biogenesis</keyword>
<dbReference type="InParanoid" id="A0A6L2PAG6"/>
<name>A0A6L2PAG6_COPFO</name>
<keyword evidence="6" id="KW-0539">Nucleus</keyword>
<dbReference type="PANTHER" id="PTHR13028">
    <property type="entry name" value="RRNA PROCESSING PROTEIN EBNA1-BINDING PROTEIN-RELATED"/>
    <property type="match status" value="1"/>
</dbReference>
<dbReference type="GO" id="GO:0034399">
    <property type="term" value="C:nuclear periphery"/>
    <property type="evidence" value="ECO:0007669"/>
    <property type="project" value="TreeGrafter"/>
</dbReference>
<evidence type="ECO:0000313" key="9">
    <source>
        <dbReference type="Proteomes" id="UP000502823"/>
    </source>
</evidence>
<dbReference type="AlphaFoldDB" id="A0A6L2PAG6"/>
<dbReference type="EMBL" id="BLKM01000137">
    <property type="protein sequence ID" value="GFG29403.1"/>
    <property type="molecule type" value="Genomic_DNA"/>
</dbReference>
<evidence type="ECO:0000256" key="1">
    <source>
        <dbReference type="ARBA" id="ARBA00003387"/>
    </source>
</evidence>
<dbReference type="OrthoDB" id="443772at2759"/>
<feature type="compositionally biased region" description="Basic and acidic residues" evidence="7">
    <location>
        <begin position="246"/>
        <end position="255"/>
    </location>
</feature>
<evidence type="ECO:0000256" key="2">
    <source>
        <dbReference type="ARBA" id="ARBA00004604"/>
    </source>
</evidence>
<comment type="subcellular location">
    <subcellularLocation>
        <location evidence="2">Nucleus</location>
        <location evidence="2">Nucleolus</location>
    </subcellularLocation>
</comment>
<evidence type="ECO:0000256" key="5">
    <source>
        <dbReference type="ARBA" id="ARBA00023054"/>
    </source>
</evidence>
<feature type="region of interest" description="Disordered" evidence="7">
    <location>
        <begin position="226"/>
        <end position="320"/>
    </location>
</feature>
<keyword evidence="5" id="KW-0175">Coiled coil</keyword>
<dbReference type="GO" id="GO:0005730">
    <property type="term" value="C:nucleolus"/>
    <property type="evidence" value="ECO:0007669"/>
    <property type="project" value="UniProtKB-SubCell"/>
</dbReference>
<dbReference type="GO" id="GO:0030687">
    <property type="term" value="C:preribosome, large subunit precursor"/>
    <property type="evidence" value="ECO:0007669"/>
    <property type="project" value="TreeGrafter"/>
</dbReference>
<reference evidence="9" key="1">
    <citation type="submission" date="2020-01" db="EMBL/GenBank/DDBJ databases">
        <title>Draft genome sequence of the Termite Coptotermes fromosanus.</title>
        <authorList>
            <person name="Itakura S."/>
            <person name="Yosikawa Y."/>
            <person name="Umezawa K."/>
        </authorList>
    </citation>
    <scope>NUCLEOTIDE SEQUENCE [LARGE SCALE GENOMIC DNA]</scope>
</reference>
<organism evidence="8 9">
    <name type="scientific">Coptotermes formosanus</name>
    <name type="common">Formosan subterranean termite</name>
    <dbReference type="NCBI Taxonomy" id="36987"/>
    <lineage>
        <taxon>Eukaryota</taxon>
        <taxon>Metazoa</taxon>
        <taxon>Ecdysozoa</taxon>
        <taxon>Arthropoda</taxon>
        <taxon>Hexapoda</taxon>
        <taxon>Insecta</taxon>
        <taxon>Pterygota</taxon>
        <taxon>Neoptera</taxon>
        <taxon>Polyneoptera</taxon>
        <taxon>Dictyoptera</taxon>
        <taxon>Blattodea</taxon>
        <taxon>Blattoidea</taxon>
        <taxon>Termitoidae</taxon>
        <taxon>Rhinotermitidae</taxon>
        <taxon>Coptotermes</taxon>
    </lineage>
</organism>
<evidence type="ECO:0000256" key="7">
    <source>
        <dbReference type="SAM" id="MobiDB-lite"/>
    </source>
</evidence>
<protein>
    <submittedName>
        <fullName evidence="8">Uncharacterized protein</fullName>
    </submittedName>
</protein>